<protein>
    <submittedName>
        <fullName evidence="2">Nicotinamide-nucleotide amidohydrolase family protein</fullName>
    </submittedName>
</protein>
<evidence type="ECO:0000313" key="2">
    <source>
        <dbReference type="EMBL" id="TQE99467.1"/>
    </source>
</evidence>
<dbReference type="STRING" id="1260251.SPISAL_03760"/>
<feature type="domain" description="CinA C-terminal" evidence="1">
    <location>
        <begin position="11"/>
        <end position="162"/>
    </location>
</feature>
<dbReference type="Gene3D" id="3.90.950.20">
    <property type="entry name" value="CinA-like"/>
    <property type="match status" value="1"/>
</dbReference>
<keyword evidence="2" id="KW-0378">Hydrolase</keyword>
<accession>A0A540VRS0</accession>
<sequence length="171" mass="17590">MQPADDARLHELTGQLAETLLGRALQLVTAESCTGGWLAKLCTDRPGSSRWFAHGVVTYSNAAKQRLLGVSETALDQDGAVSQSVVEAMASGAKADDPGVVTVAISGVAGPEGGTAEKPVGLVWCAWALPGGRIMSAAEQFAGDRDAVRRQALVLALTGLLSRLGEAPHTG</sequence>
<evidence type="ECO:0000259" key="1">
    <source>
        <dbReference type="Pfam" id="PF02464"/>
    </source>
</evidence>
<name>A0A540VRS0_9GAMM</name>
<proteinExistence type="predicted"/>
<comment type="caution">
    <text evidence="2">The sequence shown here is derived from an EMBL/GenBank/DDBJ whole genome shotgun (WGS) entry which is preliminary data.</text>
</comment>
<dbReference type="GO" id="GO:0016787">
    <property type="term" value="F:hydrolase activity"/>
    <property type="evidence" value="ECO:0007669"/>
    <property type="project" value="UniProtKB-KW"/>
</dbReference>
<dbReference type="EMBL" id="VIFK01000059">
    <property type="protein sequence ID" value="TQE99467.1"/>
    <property type="molecule type" value="Genomic_DNA"/>
</dbReference>
<dbReference type="NCBIfam" id="TIGR00199">
    <property type="entry name" value="PncC_domain"/>
    <property type="match status" value="1"/>
</dbReference>
<dbReference type="SUPFAM" id="SSF142433">
    <property type="entry name" value="CinA-like"/>
    <property type="match status" value="1"/>
</dbReference>
<dbReference type="InterPro" id="IPR008136">
    <property type="entry name" value="CinA_C"/>
</dbReference>
<reference evidence="2 3" key="1">
    <citation type="submission" date="2019-06" db="EMBL/GenBank/DDBJ databases">
        <title>Metagenome assembled Genome of Spiribacter salinus SL48-SHIP from the microbial mat of Salt Lake 48 (Novosibirsk region, Russia).</title>
        <authorList>
            <person name="Shipova A."/>
            <person name="Rozanov A.S."/>
            <person name="Bryanskaya A.V."/>
            <person name="Peltek S.E."/>
        </authorList>
    </citation>
    <scope>NUCLEOTIDE SEQUENCE [LARGE SCALE GENOMIC DNA]</scope>
    <source>
        <strain evidence="2">SL48-SHIP-2</strain>
    </source>
</reference>
<gene>
    <name evidence="2" type="ORF">FKY71_08430</name>
</gene>
<dbReference type="Proteomes" id="UP000315400">
    <property type="component" value="Unassembled WGS sequence"/>
</dbReference>
<dbReference type="Pfam" id="PF02464">
    <property type="entry name" value="CinA"/>
    <property type="match status" value="1"/>
</dbReference>
<organism evidence="2 3">
    <name type="scientific">Spiribacter salinus</name>
    <dbReference type="NCBI Taxonomy" id="1335746"/>
    <lineage>
        <taxon>Bacteria</taxon>
        <taxon>Pseudomonadati</taxon>
        <taxon>Pseudomonadota</taxon>
        <taxon>Gammaproteobacteria</taxon>
        <taxon>Chromatiales</taxon>
        <taxon>Ectothiorhodospiraceae</taxon>
        <taxon>Spiribacter</taxon>
    </lineage>
</organism>
<evidence type="ECO:0000313" key="3">
    <source>
        <dbReference type="Proteomes" id="UP000315400"/>
    </source>
</evidence>
<dbReference type="InterPro" id="IPR036653">
    <property type="entry name" value="CinA-like_C"/>
</dbReference>
<dbReference type="AlphaFoldDB" id="A0A540VRS0"/>